<dbReference type="CDD" id="cd06464">
    <property type="entry name" value="ACD_sHsps-like"/>
    <property type="match status" value="1"/>
</dbReference>
<evidence type="ECO:0000259" key="4">
    <source>
        <dbReference type="PROSITE" id="PS01031"/>
    </source>
</evidence>
<sequence>MTENKQAVSEKSPETAGKPEVWHPFNSLRRQVDQLFDEFSPAAWHFPFRLSAATPVDKWWATVSPETAMSPVDITEDDAAYKLSIELPGLEEKDVQISVSNGYLVVSGEKKEEKEEKEKGRYLSERRYGRFQRSFAVPDHVDVAKVDAVMKNGVLSLVLPKTAESKKDEVKIPVRKG</sequence>
<evidence type="ECO:0000313" key="5">
    <source>
        <dbReference type="EMBL" id="RCK48557.1"/>
    </source>
</evidence>
<gene>
    <name evidence="5" type="ORF">TH44_15655</name>
</gene>
<dbReference type="Proteomes" id="UP000252266">
    <property type="component" value="Unassembled WGS sequence"/>
</dbReference>
<accession>A0A367X4P4</accession>
<dbReference type="InterPro" id="IPR008978">
    <property type="entry name" value="HSP20-like_chaperone"/>
</dbReference>
<evidence type="ECO:0000256" key="3">
    <source>
        <dbReference type="SAM" id="MobiDB-lite"/>
    </source>
</evidence>
<dbReference type="Gene3D" id="2.60.40.790">
    <property type="match status" value="1"/>
</dbReference>
<dbReference type="Pfam" id="PF00011">
    <property type="entry name" value="HSP20"/>
    <property type="match status" value="1"/>
</dbReference>
<dbReference type="PANTHER" id="PTHR11527">
    <property type="entry name" value="HEAT-SHOCK PROTEIN 20 FAMILY MEMBER"/>
    <property type="match status" value="1"/>
</dbReference>
<feature type="domain" description="SHSP" evidence="4">
    <location>
        <begin position="63"/>
        <end position="175"/>
    </location>
</feature>
<comment type="caution">
    <text evidence="5">The sequence shown here is derived from an EMBL/GenBank/DDBJ whole genome shotgun (WGS) entry which is preliminary data.</text>
</comment>
<protein>
    <recommendedName>
        <fullName evidence="4">SHSP domain-containing protein</fullName>
    </recommendedName>
</protein>
<reference evidence="5 6" key="1">
    <citation type="submission" date="2014-07" db="EMBL/GenBank/DDBJ databases">
        <title>Draft genome sequence of Thalassospira xiamenensis IB13.</title>
        <authorList>
            <person name="Lai Q."/>
            <person name="Shao Z."/>
        </authorList>
    </citation>
    <scope>NUCLEOTIDE SEQUENCE [LARGE SCALE GENOMIC DNA]</scope>
    <source>
        <strain evidence="5 6">IB13</strain>
    </source>
</reference>
<dbReference type="PROSITE" id="PS01031">
    <property type="entry name" value="SHSP"/>
    <property type="match status" value="1"/>
</dbReference>
<dbReference type="RefSeq" id="WP_062959670.1">
    <property type="nucleotide sequence ID" value="NZ_JPWJ01000008.1"/>
</dbReference>
<dbReference type="InterPro" id="IPR031107">
    <property type="entry name" value="Small_HSP"/>
</dbReference>
<dbReference type="EMBL" id="JPWJ01000008">
    <property type="protein sequence ID" value="RCK48557.1"/>
    <property type="molecule type" value="Genomic_DNA"/>
</dbReference>
<dbReference type="AlphaFoldDB" id="A0A367X4P4"/>
<dbReference type="InterPro" id="IPR002068">
    <property type="entry name" value="A-crystallin/Hsp20_dom"/>
</dbReference>
<evidence type="ECO:0000256" key="1">
    <source>
        <dbReference type="PROSITE-ProRule" id="PRU00285"/>
    </source>
</evidence>
<proteinExistence type="inferred from homology"/>
<evidence type="ECO:0000256" key="2">
    <source>
        <dbReference type="RuleBase" id="RU003616"/>
    </source>
</evidence>
<name>A0A367X4P4_9PROT</name>
<feature type="region of interest" description="Disordered" evidence="3">
    <location>
        <begin position="1"/>
        <end position="22"/>
    </location>
</feature>
<evidence type="ECO:0000313" key="6">
    <source>
        <dbReference type="Proteomes" id="UP000252266"/>
    </source>
</evidence>
<comment type="similarity">
    <text evidence="1 2">Belongs to the small heat shock protein (HSP20) family.</text>
</comment>
<dbReference type="SUPFAM" id="SSF49764">
    <property type="entry name" value="HSP20-like chaperones"/>
    <property type="match status" value="1"/>
</dbReference>
<organism evidence="5 6">
    <name type="scientific">Thalassospira xiamenensis</name>
    <dbReference type="NCBI Taxonomy" id="220697"/>
    <lineage>
        <taxon>Bacteria</taxon>
        <taxon>Pseudomonadati</taxon>
        <taxon>Pseudomonadota</taxon>
        <taxon>Alphaproteobacteria</taxon>
        <taxon>Rhodospirillales</taxon>
        <taxon>Thalassospiraceae</taxon>
        <taxon>Thalassospira</taxon>
    </lineage>
</organism>